<dbReference type="Proteomes" id="UP000243459">
    <property type="component" value="Chromosome 3"/>
</dbReference>
<evidence type="ECO:0000313" key="2">
    <source>
        <dbReference type="Proteomes" id="UP000243459"/>
    </source>
</evidence>
<name>A0A5P1FI16_ASPOF</name>
<accession>A0A5P1FI16</accession>
<organism evidence="1 2">
    <name type="scientific">Asparagus officinalis</name>
    <name type="common">Garden asparagus</name>
    <dbReference type="NCBI Taxonomy" id="4686"/>
    <lineage>
        <taxon>Eukaryota</taxon>
        <taxon>Viridiplantae</taxon>
        <taxon>Streptophyta</taxon>
        <taxon>Embryophyta</taxon>
        <taxon>Tracheophyta</taxon>
        <taxon>Spermatophyta</taxon>
        <taxon>Magnoliopsida</taxon>
        <taxon>Liliopsida</taxon>
        <taxon>Asparagales</taxon>
        <taxon>Asparagaceae</taxon>
        <taxon>Asparagoideae</taxon>
        <taxon>Asparagus</taxon>
    </lineage>
</organism>
<protein>
    <submittedName>
        <fullName evidence="1">Uncharacterized protein</fullName>
    </submittedName>
</protein>
<keyword evidence="2" id="KW-1185">Reference proteome</keyword>
<evidence type="ECO:0000313" key="1">
    <source>
        <dbReference type="EMBL" id="ONK76539.1"/>
    </source>
</evidence>
<proteinExistence type="predicted"/>
<dbReference type="Gramene" id="ONK76539">
    <property type="protein sequence ID" value="ONK76539"/>
    <property type="gene ID" value="A4U43_C03F29320"/>
</dbReference>
<dbReference type="AlphaFoldDB" id="A0A5P1FI16"/>
<gene>
    <name evidence="1" type="ORF">A4U43_C03F29320</name>
</gene>
<sequence length="94" mass="9976">MLNPSHDKERYANLEDKNVLPSALVLNPCEEKVTGREDSSQCLASDIASSSKCSQGAPGDVANDHCDASKLKDDSVKVTKMEADAEGDITPILG</sequence>
<reference evidence="2" key="1">
    <citation type="journal article" date="2017" name="Nat. Commun.">
        <title>The asparagus genome sheds light on the origin and evolution of a young Y chromosome.</title>
        <authorList>
            <person name="Harkess A."/>
            <person name="Zhou J."/>
            <person name="Xu C."/>
            <person name="Bowers J.E."/>
            <person name="Van der Hulst R."/>
            <person name="Ayyampalayam S."/>
            <person name="Mercati F."/>
            <person name="Riccardi P."/>
            <person name="McKain M.R."/>
            <person name="Kakrana A."/>
            <person name="Tang H."/>
            <person name="Ray J."/>
            <person name="Groenendijk J."/>
            <person name="Arikit S."/>
            <person name="Mathioni S.M."/>
            <person name="Nakano M."/>
            <person name="Shan H."/>
            <person name="Telgmann-Rauber A."/>
            <person name="Kanno A."/>
            <person name="Yue Z."/>
            <person name="Chen H."/>
            <person name="Li W."/>
            <person name="Chen Y."/>
            <person name="Xu X."/>
            <person name="Zhang Y."/>
            <person name="Luo S."/>
            <person name="Chen H."/>
            <person name="Gao J."/>
            <person name="Mao Z."/>
            <person name="Pires J.C."/>
            <person name="Luo M."/>
            <person name="Kudrna D."/>
            <person name="Wing R.A."/>
            <person name="Meyers B.C."/>
            <person name="Yi K."/>
            <person name="Kong H."/>
            <person name="Lavrijsen P."/>
            <person name="Sunseri F."/>
            <person name="Falavigna A."/>
            <person name="Ye Y."/>
            <person name="Leebens-Mack J.H."/>
            <person name="Chen G."/>
        </authorList>
    </citation>
    <scope>NUCLEOTIDE SEQUENCE [LARGE SCALE GENOMIC DNA]</scope>
    <source>
        <strain evidence="2">cv. DH0086</strain>
    </source>
</reference>
<dbReference type="EMBL" id="CM007383">
    <property type="protein sequence ID" value="ONK76539.1"/>
    <property type="molecule type" value="Genomic_DNA"/>
</dbReference>